<dbReference type="Gene3D" id="1.25.40.390">
    <property type="match status" value="2"/>
</dbReference>
<accession>A0A1H4D975</accession>
<keyword evidence="3" id="KW-1185">Reference proteome</keyword>
<evidence type="ECO:0000313" key="2">
    <source>
        <dbReference type="EMBL" id="SEA68969.1"/>
    </source>
</evidence>
<organism evidence="2 3">
    <name type="scientific">Alistipes timonensis JC136</name>
    <dbReference type="NCBI Taxonomy" id="1033731"/>
    <lineage>
        <taxon>Bacteria</taxon>
        <taxon>Pseudomonadati</taxon>
        <taxon>Bacteroidota</taxon>
        <taxon>Bacteroidia</taxon>
        <taxon>Bacteroidales</taxon>
        <taxon>Rikenellaceae</taxon>
        <taxon>Alistipes</taxon>
    </lineage>
</organism>
<dbReference type="EMBL" id="FNRI01000005">
    <property type="protein sequence ID" value="SEA68969.1"/>
    <property type="molecule type" value="Genomic_DNA"/>
</dbReference>
<evidence type="ECO:0000313" key="3">
    <source>
        <dbReference type="Proteomes" id="UP000183253"/>
    </source>
</evidence>
<reference evidence="2 3" key="1">
    <citation type="submission" date="2016-10" db="EMBL/GenBank/DDBJ databases">
        <authorList>
            <person name="de Groot N.N."/>
        </authorList>
    </citation>
    <scope>NUCLEOTIDE SEQUENCE [LARGE SCALE GENOMIC DNA]</scope>
    <source>
        <strain evidence="2 3">DSM 25383</strain>
    </source>
</reference>
<feature type="domain" description="SusD-like N-terminal" evidence="1">
    <location>
        <begin position="118"/>
        <end position="233"/>
    </location>
</feature>
<dbReference type="Proteomes" id="UP000183253">
    <property type="component" value="Unassembled WGS sequence"/>
</dbReference>
<gene>
    <name evidence="2" type="ORF">SAMN05444145_105187</name>
</gene>
<dbReference type="AlphaFoldDB" id="A0A1H4D975"/>
<dbReference type="InterPro" id="IPR011990">
    <property type="entry name" value="TPR-like_helical_dom_sf"/>
</dbReference>
<proteinExistence type="predicted"/>
<dbReference type="RefSeq" id="WP_010260617.1">
    <property type="nucleotide sequence ID" value="NZ_CAEG01000005.1"/>
</dbReference>
<dbReference type="STRING" id="1033731.SAMN05444145_105187"/>
<evidence type="ECO:0000259" key="1">
    <source>
        <dbReference type="Pfam" id="PF14322"/>
    </source>
</evidence>
<dbReference type="Pfam" id="PF14322">
    <property type="entry name" value="SusD-like_3"/>
    <property type="match status" value="1"/>
</dbReference>
<name>A0A1H4D975_9BACT</name>
<dbReference type="PROSITE" id="PS51257">
    <property type="entry name" value="PROKAR_LIPOPROTEIN"/>
    <property type="match status" value="1"/>
</dbReference>
<dbReference type="OrthoDB" id="621570at2"/>
<dbReference type="SUPFAM" id="SSF48452">
    <property type="entry name" value="TPR-like"/>
    <property type="match status" value="1"/>
</dbReference>
<protein>
    <submittedName>
        <fullName evidence="2">SusD family protein</fullName>
    </submittedName>
</protein>
<sequence length="524" mass="58694">MKIRYIATLLLLAVGTVSCKDWLDVYPRSEITSNKVFENEDGFYSALAGLYIKMADDKLYGFDLTCGYLDMMGGAVYTGGGAYLTYYANNFYNDPSYAVTVAPLQFPAFNHTRGAIRTERTDATYEAIWTKMYNTITNANLLLQELKTTDVAFETGVKELLTGEALAVRAYLHLDLVRLFQPPYLSEQGRTAKRIPYMETLDALKFVPSSTTDEILDKVDADLAHAAEIMKDNDPISSNKSYHTLMFTTSRQYKLNYYAVKLLQARSFLYRGKNKEAYAAAKEVIDNAAGAGVHFITEAERNRVDSYGTPVDRSCPMENLFAVLTDDLDENMQDAVKANGGTRLGVFGKLASNKWLSATSGLTPAAFFSAASDIRINLWKRTIYPSGMIGKYIRESSTPEDIALYPKQAVTLLKLGEAYLIAAEAAIEAVDPGEGLSILQQLQTARQGGIYNSADPEGLKAEILLEYRRETLGDGQLFYAYKRRNEERLITLYQVPELTYYFTMDDNKYTPDIPDKEYNAGRTY</sequence>
<dbReference type="InterPro" id="IPR033985">
    <property type="entry name" value="SusD-like_N"/>
</dbReference>